<evidence type="ECO:0000313" key="4">
    <source>
        <dbReference type="Proteomes" id="UP001583186"/>
    </source>
</evidence>
<organism evidence="3 4">
    <name type="scientific">Sporothrix stenoceras</name>
    <dbReference type="NCBI Taxonomy" id="5173"/>
    <lineage>
        <taxon>Eukaryota</taxon>
        <taxon>Fungi</taxon>
        <taxon>Dikarya</taxon>
        <taxon>Ascomycota</taxon>
        <taxon>Pezizomycotina</taxon>
        <taxon>Sordariomycetes</taxon>
        <taxon>Sordariomycetidae</taxon>
        <taxon>Ophiostomatales</taxon>
        <taxon>Ophiostomataceae</taxon>
        <taxon>Sporothrix</taxon>
    </lineage>
</organism>
<dbReference type="Proteomes" id="UP001583186">
    <property type="component" value="Unassembled WGS sequence"/>
</dbReference>
<dbReference type="PANTHER" id="PTHR34587:SF2">
    <property type="entry name" value="G-PROTEIN COUPLED RECEPTORS FAMILY 1 PROFILE DOMAIN-CONTAINING PROTEIN"/>
    <property type="match status" value="1"/>
</dbReference>
<feature type="region of interest" description="Disordered" evidence="1">
    <location>
        <begin position="328"/>
        <end position="347"/>
    </location>
</feature>
<evidence type="ECO:0000256" key="1">
    <source>
        <dbReference type="SAM" id="MobiDB-lite"/>
    </source>
</evidence>
<feature type="compositionally biased region" description="Low complexity" evidence="1">
    <location>
        <begin position="309"/>
        <end position="318"/>
    </location>
</feature>
<feature type="chain" id="PRO_5045949437" description="Ribosomal protein s17" evidence="2">
    <location>
        <begin position="20"/>
        <end position="419"/>
    </location>
</feature>
<feature type="signal peptide" evidence="2">
    <location>
        <begin position="1"/>
        <end position="19"/>
    </location>
</feature>
<sequence length="419" mass="42163">MMFKTALVALGSIAALTEASAIKRTPTELDPKVDKRASNTCLNSNAVQTGSAVTGQVNDVPADGQSNSETDTANFINFCSGNTLTNGLQIKTGSCNGIVMGKIPATTNMVSTVITNPKLNDNLDELTTFNVTLNVANLDLGTFTNATSTYYSAPQDLQNDGNIIGHTHVTIQDVGSSFQFTTPLDATKFVFFKGINDAGNGQGTVTTAVTGGLPAGNYRVCSMSSSANHQPVLMPVAQRGAQDDCRYFTVGGGNGNAGSTTTNNAGTGNTGSTTTNNAGTGNNGNTGSTTTAAASAATTSKSGKKKKQSCSGSSKSSSASANAATAVANNSATSGSSTSTSTGSSSGAIGGIAAPAVTNSGNSDRPFEVNGDTFVNQSAAIQRACSIQNNLCANAVNSGKASGFTVGDCNTQEETCNAQ</sequence>
<reference evidence="3 4" key="1">
    <citation type="journal article" date="2024" name="IMA Fungus">
        <title>IMA Genome - F19 : A genome assembly and annotation guide to empower mycologists, including annotated draft genome sequences of Ceratocystis pirilliformis, Diaporthe australafricana, Fusarium ophioides, Paecilomyces lecythidis, and Sporothrix stenoceras.</title>
        <authorList>
            <person name="Aylward J."/>
            <person name="Wilson A.M."/>
            <person name="Visagie C.M."/>
            <person name="Spraker J."/>
            <person name="Barnes I."/>
            <person name="Buitendag C."/>
            <person name="Ceriani C."/>
            <person name="Del Mar Angel L."/>
            <person name="du Plessis D."/>
            <person name="Fuchs T."/>
            <person name="Gasser K."/>
            <person name="Kramer D."/>
            <person name="Li W."/>
            <person name="Munsamy K."/>
            <person name="Piso A."/>
            <person name="Price J.L."/>
            <person name="Sonnekus B."/>
            <person name="Thomas C."/>
            <person name="van der Nest A."/>
            <person name="van Dijk A."/>
            <person name="van Heerden A."/>
            <person name="van Vuuren N."/>
            <person name="Yilmaz N."/>
            <person name="Duong T.A."/>
            <person name="van der Merwe N.A."/>
            <person name="Wingfield M.J."/>
            <person name="Wingfield B.D."/>
        </authorList>
    </citation>
    <scope>NUCLEOTIDE SEQUENCE [LARGE SCALE GENOMIC DNA]</scope>
    <source>
        <strain evidence="3 4">CMW 5346</strain>
    </source>
</reference>
<evidence type="ECO:0008006" key="5">
    <source>
        <dbReference type="Google" id="ProtNLM"/>
    </source>
</evidence>
<keyword evidence="2" id="KW-0732">Signal</keyword>
<feature type="region of interest" description="Disordered" evidence="1">
    <location>
        <begin position="253"/>
        <end position="318"/>
    </location>
</feature>
<dbReference type="InterPro" id="IPR053216">
    <property type="entry name" value="Appressorial_penetr-assoc"/>
</dbReference>
<feature type="compositionally biased region" description="Low complexity" evidence="1">
    <location>
        <begin position="257"/>
        <end position="301"/>
    </location>
</feature>
<protein>
    <recommendedName>
        <fullName evidence="5">Ribosomal protein s17</fullName>
    </recommendedName>
</protein>
<evidence type="ECO:0000313" key="3">
    <source>
        <dbReference type="EMBL" id="KAL1892868.1"/>
    </source>
</evidence>
<dbReference type="PANTHER" id="PTHR34587">
    <property type="entry name" value="VWFA DOMAIN-CONTAINING PROTEIN"/>
    <property type="match status" value="1"/>
</dbReference>
<proteinExistence type="predicted"/>
<comment type="caution">
    <text evidence="3">The sequence shown here is derived from an EMBL/GenBank/DDBJ whole genome shotgun (WGS) entry which is preliminary data.</text>
</comment>
<accession>A0ABR3YWW5</accession>
<gene>
    <name evidence="3" type="ORF">Sste5346_006761</name>
</gene>
<dbReference type="EMBL" id="JAWCUI010000041">
    <property type="protein sequence ID" value="KAL1892868.1"/>
    <property type="molecule type" value="Genomic_DNA"/>
</dbReference>
<evidence type="ECO:0000256" key="2">
    <source>
        <dbReference type="SAM" id="SignalP"/>
    </source>
</evidence>
<name>A0ABR3YWW5_9PEZI</name>
<keyword evidence="4" id="KW-1185">Reference proteome</keyword>